<dbReference type="EMBL" id="JASFZW010000003">
    <property type="protein sequence ID" value="KAK2079320.1"/>
    <property type="molecule type" value="Genomic_DNA"/>
</dbReference>
<keyword evidence="5" id="KW-0539">Nucleus</keyword>
<comment type="similarity">
    <text evidence="2">Belongs to the TAF6 family.</text>
</comment>
<proteinExistence type="inferred from homology"/>
<evidence type="ECO:0000256" key="5">
    <source>
        <dbReference type="ARBA" id="ARBA00023242"/>
    </source>
</evidence>
<evidence type="ECO:0000256" key="1">
    <source>
        <dbReference type="ARBA" id="ARBA00004123"/>
    </source>
</evidence>
<sequence>MGSAVSPEFVATVASSIAVGVHPEACQALAHDVEYRLREVIQDALKFASRSRRSYLTTEDVNSALRLRNPLYGFMSRDPAKFLRAAGHPDVYYVSDPEVSVAAVASAPLPRPPVEVAVVPHWLAIDGKQPVIPENSPPAAAAAPSAPAGAAAARDPDDATLVRAPLRHVLTREMQAYLDRRAVLASLASDAGLQPLLPYFFKLIADEAVADLRALRTLPRLVSALRALTSNPEVDAGPLLHEALPPLLTALVARRLGARRVGRALGSARARGARWRCSARATAPATSRSCPGCSARWRARWRAARPAARSLAARYGAALGLAALGPRSVRGVLLPHFSQLLREAAGTPDEERVTQALAAAAGGLLLYLATRYGSL</sequence>
<keyword evidence="9" id="KW-1185">Reference proteome</keyword>
<dbReference type="InterPro" id="IPR004823">
    <property type="entry name" value="TAF_TATA-bd_Histone-like_dom"/>
</dbReference>
<evidence type="ECO:0000313" key="8">
    <source>
        <dbReference type="EMBL" id="KAK2079320.1"/>
    </source>
</evidence>
<evidence type="ECO:0000259" key="7">
    <source>
        <dbReference type="SMART" id="SM00803"/>
    </source>
</evidence>
<keyword evidence="3" id="KW-0805">Transcription regulation</keyword>
<dbReference type="Gene3D" id="1.25.40.770">
    <property type="entry name" value="TAF6, C-terminal HEAT repeat domain"/>
    <property type="match status" value="1"/>
</dbReference>
<dbReference type="AlphaFoldDB" id="A0AAD9ML85"/>
<comment type="subcellular location">
    <subcellularLocation>
        <location evidence="1">Nucleus</location>
    </subcellularLocation>
</comment>
<dbReference type="Gene3D" id="1.10.20.10">
    <property type="entry name" value="Histone, subunit A"/>
    <property type="match status" value="1"/>
</dbReference>
<dbReference type="Pfam" id="PF07571">
    <property type="entry name" value="TAF6_C"/>
    <property type="match status" value="1"/>
</dbReference>
<organism evidence="8 9">
    <name type="scientific">Prototheca wickerhamii</name>
    <dbReference type="NCBI Taxonomy" id="3111"/>
    <lineage>
        <taxon>Eukaryota</taxon>
        <taxon>Viridiplantae</taxon>
        <taxon>Chlorophyta</taxon>
        <taxon>core chlorophytes</taxon>
        <taxon>Trebouxiophyceae</taxon>
        <taxon>Chlorellales</taxon>
        <taxon>Chlorellaceae</taxon>
        <taxon>Prototheca</taxon>
    </lineage>
</organism>
<dbReference type="InterPro" id="IPR011442">
    <property type="entry name" value="TAF6_C"/>
</dbReference>
<comment type="caution">
    <text evidence="8">The sequence shown here is derived from an EMBL/GenBank/DDBJ whole genome shotgun (WGS) entry which is preliminary data.</text>
</comment>
<dbReference type="GO" id="GO:0005669">
    <property type="term" value="C:transcription factor TFIID complex"/>
    <property type="evidence" value="ECO:0007669"/>
    <property type="project" value="InterPro"/>
</dbReference>
<dbReference type="CDD" id="cd22931">
    <property type="entry name" value="HFD_TAF6"/>
    <property type="match status" value="1"/>
</dbReference>
<dbReference type="CDD" id="cd08050">
    <property type="entry name" value="TAF6C"/>
    <property type="match status" value="1"/>
</dbReference>
<dbReference type="PANTHER" id="PTHR10221">
    <property type="entry name" value="TRANSCRIPTION INITIATION FACTOR TFIID SUBUNIT 6"/>
    <property type="match status" value="1"/>
</dbReference>
<dbReference type="Pfam" id="PF02969">
    <property type="entry name" value="TAF"/>
    <property type="match status" value="1"/>
</dbReference>
<evidence type="ECO:0000256" key="6">
    <source>
        <dbReference type="SAM" id="MobiDB-lite"/>
    </source>
</evidence>
<reference evidence="8" key="1">
    <citation type="submission" date="2021-01" db="EMBL/GenBank/DDBJ databases">
        <authorList>
            <person name="Eckstrom K.M.E."/>
        </authorList>
    </citation>
    <scope>NUCLEOTIDE SEQUENCE</scope>
    <source>
        <strain evidence="8">UVCC 0001</strain>
    </source>
</reference>
<dbReference type="Proteomes" id="UP001255856">
    <property type="component" value="Unassembled WGS sequence"/>
</dbReference>
<evidence type="ECO:0000256" key="2">
    <source>
        <dbReference type="ARBA" id="ARBA00007688"/>
    </source>
</evidence>
<dbReference type="GO" id="GO:0046695">
    <property type="term" value="C:SLIK (SAGA-like) complex"/>
    <property type="evidence" value="ECO:0007669"/>
    <property type="project" value="InterPro"/>
</dbReference>
<evidence type="ECO:0000256" key="3">
    <source>
        <dbReference type="ARBA" id="ARBA00023015"/>
    </source>
</evidence>
<evidence type="ECO:0000313" key="9">
    <source>
        <dbReference type="Proteomes" id="UP001255856"/>
    </source>
</evidence>
<dbReference type="GO" id="GO:0000124">
    <property type="term" value="C:SAGA complex"/>
    <property type="evidence" value="ECO:0007669"/>
    <property type="project" value="InterPro"/>
</dbReference>
<gene>
    <name evidence="8" type="ORF">QBZ16_003011</name>
</gene>
<dbReference type="GO" id="GO:0003713">
    <property type="term" value="F:transcription coactivator activity"/>
    <property type="evidence" value="ECO:0007669"/>
    <property type="project" value="TreeGrafter"/>
</dbReference>
<dbReference type="InterPro" id="IPR009072">
    <property type="entry name" value="Histone-fold"/>
</dbReference>
<evidence type="ECO:0000256" key="4">
    <source>
        <dbReference type="ARBA" id="ARBA00023163"/>
    </source>
</evidence>
<dbReference type="GO" id="GO:0046982">
    <property type="term" value="F:protein heterodimerization activity"/>
    <property type="evidence" value="ECO:0007669"/>
    <property type="project" value="InterPro"/>
</dbReference>
<dbReference type="GO" id="GO:0051123">
    <property type="term" value="P:RNA polymerase II preinitiation complex assembly"/>
    <property type="evidence" value="ECO:0007669"/>
    <property type="project" value="TreeGrafter"/>
</dbReference>
<dbReference type="PANTHER" id="PTHR10221:SF9">
    <property type="entry name" value="TRANSCRIPTION INITIATION FACTOR TFIID SUBUNIT 6"/>
    <property type="match status" value="1"/>
</dbReference>
<dbReference type="InterPro" id="IPR037796">
    <property type="entry name" value="TAF6"/>
</dbReference>
<dbReference type="SUPFAM" id="SSF47113">
    <property type="entry name" value="Histone-fold"/>
    <property type="match status" value="1"/>
</dbReference>
<feature type="region of interest" description="Disordered" evidence="6">
    <location>
        <begin position="134"/>
        <end position="156"/>
    </location>
</feature>
<keyword evidence="4" id="KW-0804">Transcription</keyword>
<dbReference type="SMART" id="SM00803">
    <property type="entry name" value="TAF"/>
    <property type="match status" value="1"/>
</dbReference>
<protein>
    <recommendedName>
        <fullName evidence="7">TATA box binding protein associated factor (TAF) histone-like fold domain-containing protein</fullName>
    </recommendedName>
</protein>
<dbReference type="GO" id="GO:0016251">
    <property type="term" value="F:RNA polymerase II general transcription initiation factor activity"/>
    <property type="evidence" value="ECO:0007669"/>
    <property type="project" value="InterPro"/>
</dbReference>
<dbReference type="InterPro" id="IPR046344">
    <property type="entry name" value="TAF6_C_sf"/>
</dbReference>
<feature type="compositionally biased region" description="Low complexity" evidence="6">
    <location>
        <begin position="137"/>
        <end position="153"/>
    </location>
</feature>
<feature type="domain" description="TATA box binding protein associated factor (TAF) histone-like fold" evidence="7">
    <location>
        <begin position="4"/>
        <end position="68"/>
    </location>
</feature>
<accession>A0AAD9ML85</accession>
<name>A0AAD9ML85_PROWI</name>